<dbReference type="PANTHER" id="PTHR10188">
    <property type="entry name" value="L-ASPARAGINASE"/>
    <property type="match status" value="1"/>
</dbReference>
<name>A0A2V3IK87_9FLOR</name>
<dbReference type="Proteomes" id="UP000247409">
    <property type="component" value="Unassembled WGS sequence"/>
</dbReference>
<evidence type="ECO:0000256" key="2">
    <source>
        <dbReference type="PIRSR" id="PIRSR600246-3"/>
    </source>
</evidence>
<protein>
    <submittedName>
        <fullName evidence="3">N(4)-(Beta-N-acetylglucosaminyl)-L-asparaginase</fullName>
    </submittedName>
</protein>
<dbReference type="Gene3D" id="3.60.20.30">
    <property type="entry name" value="(Glycosyl)asparaginase"/>
    <property type="match status" value="1"/>
</dbReference>
<sequence>MASLISTWRFSQCGVDAAAVALSSSCSSTEAVEIGVKTVELDESVTSAGYGGLPNAEGVLQLDAAIMTSSGRIGSVMALTGYKSSIDIAHAVLQHSRHPILVGDGAALFAQQRGFQNTEDLLTPHAYLRYHEFLASKSSEPEYHRNDGMTHSDTVGMIARDSSGAITAGCATSGMQFKSVGRVGDSPIVGAGLFASGSGAAVASGDGDKLIRFCLAFLTVERMKTGHSAIEACRHTISRVKAVDPTCQAAIAAMSADGEVGAASTHDGFNVVVWRDGMKHSEIRPVKGETDIRWIHTCV</sequence>
<dbReference type="EMBL" id="NBIV01000160">
    <property type="protein sequence ID" value="PXF42492.1"/>
    <property type="molecule type" value="Genomic_DNA"/>
</dbReference>
<dbReference type="STRING" id="448386.A0A2V3IK87"/>
<dbReference type="GO" id="GO:0003948">
    <property type="term" value="F:N4-(beta-N-acetylglucosaminyl)-L-asparaginase activity"/>
    <property type="evidence" value="ECO:0007669"/>
    <property type="project" value="TreeGrafter"/>
</dbReference>
<feature type="active site" description="Nucleophile" evidence="1">
    <location>
        <position position="154"/>
    </location>
</feature>
<dbReference type="SUPFAM" id="SSF56235">
    <property type="entry name" value="N-terminal nucleophile aminohydrolases (Ntn hydrolases)"/>
    <property type="match status" value="1"/>
</dbReference>
<proteinExistence type="predicted"/>
<dbReference type="OrthoDB" id="2262349at2759"/>
<dbReference type="Pfam" id="PF01112">
    <property type="entry name" value="Asparaginase_2"/>
    <property type="match status" value="1"/>
</dbReference>
<dbReference type="InterPro" id="IPR029055">
    <property type="entry name" value="Ntn_hydrolases_N"/>
</dbReference>
<reference evidence="3 4" key="1">
    <citation type="journal article" date="2018" name="Mol. Biol. Evol.">
        <title>Analysis of the draft genome of the red seaweed Gracilariopsis chorda provides insights into genome size evolution in Rhodophyta.</title>
        <authorList>
            <person name="Lee J."/>
            <person name="Yang E.C."/>
            <person name="Graf L."/>
            <person name="Yang J.H."/>
            <person name="Qiu H."/>
            <person name="Zel Zion U."/>
            <person name="Chan C.X."/>
            <person name="Stephens T.G."/>
            <person name="Weber A.P.M."/>
            <person name="Boo G.H."/>
            <person name="Boo S.M."/>
            <person name="Kim K.M."/>
            <person name="Shin Y."/>
            <person name="Jung M."/>
            <person name="Lee S.J."/>
            <person name="Yim H.S."/>
            <person name="Lee J.H."/>
            <person name="Bhattacharya D."/>
            <person name="Yoon H.S."/>
        </authorList>
    </citation>
    <scope>NUCLEOTIDE SEQUENCE [LARGE SCALE GENOMIC DNA]</scope>
    <source>
        <strain evidence="3 4">SKKU-2015</strain>
        <tissue evidence="3">Whole body</tissue>
    </source>
</reference>
<accession>A0A2V3IK87</accession>
<evidence type="ECO:0000313" key="4">
    <source>
        <dbReference type="Proteomes" id="UP000247409"/>
    </source>
</evidence>
<dbReference type="InterPro" id="IPR000246">
    <property type="entry name" value="Peptidase_T2"/>
</dbReference>
<evidence type="ECO:0000256" key="1">
    <source>
        <dbReference type="PIRSR" id="PIRSR600246-1"/>
    </source>
</evidence>
<dbReference type="PANTHER" id="PTHR10188:SF16">
    <property type="entry name" value="N(4)-(BETA-N-ACETYLGLUCOSAMINYL)-L-ASPARAGINASE-LIKE"/>
    <property type="match status" value="1"/>
</dbReference>
<comment type="caution">
    <text evidence="3">The sequence shown here is derived from an EMBL/GenBank/DDBJ whole genome shotgun (WGS) entry which is preliminary data.</text>
</comment>
<evidence type="ECO:0000313" key="3">
    <source>
        <dbReference type="EMBL" id="PXF42492.1"/>
    </source>
</evidence>
<dbReference type="AlphaFoldDB" id="A0A2V3IK87"/>
<dbReference type="GO" id="GO:0005737">
    <property type="term" value="C:cytoplasm"/>
    <property type="evidence" value="ECO:0007669"/>
    <property type="project" value="TreeGrafter"/>
</dbReference>
<feature type="site" description="Cleavage; by autolysis" evidence="2">
    <location>
        <begin position="153"/>
        <end position="154"/>
    </location>
</feature>
<organism evidence="3 4">
    <name type="scientific">Gracilariopsis chorda</name>
    <dbReference type="NCBI Taxonomy" id="448386"/>
    <lineage>
        <taxon>Eukaryota</taxon>
        <taxon>Rhodophyta</taxon>
        <taxon>Florideophyceae</taxon>
        <taxon>Rhodymeniophycidae</taxon>
        <taxon>Gracilariales</taxon>
        <taxon>Gracilariaceae</taxon>
        <taxon>Gracilariopsis</taxon>
    </lineage>
</organism>
<gene>
    <name evidence="3" type="ORF">BWQ96_07754</name>
</gene>
<keyword evidence="4" id="KW-1185">Reference proteome</keyword>